<organism evidence="2 3">
    <name type="scientific">Aduncisulcus paluster</name>
    <dbReference type="NCBI Taxonomy" id="2918883"/>
    <lineage>
        <taxon>Eukaryota</taxon>
        <taxon>Metamonada</taxon>
        <taxon>Carpediemonas-like organisms</taxon>
        <taxon>Aduncisulcus</taxon>
    </lineage>
</organism>
<dbReference type="InterPro" id="IPR016197">
    <property type="entry name" value="Chromo-like_dom_sf"/>
</dbReference>
<dbReference type="SMART" id="SM00298">
    <property type="entry name" value="CHROMO"/>
    <property type="match status" value="1"/>
</dbReference>
<comment type="caution">
    <text evidence="2">The sequence shown here is derived from an EMBL/GenBank/DDBJ whole genome shotgun (WGS) entry which is preliminary data.</text>
</comment>
<dbReference type="InterPro" id="IPR000953">
    <property type="entry name" value="Chromo/chromo_shadow_dom"/>
</dbReference>
<dbReference type="CDD" id="cd00024">
    <property type="entry name" value="CD_CSD"/>
    <property type="match status" value="1"/>
</dbReference>
<evidence type="ECO:0000313" key="2">
    <source>
        <dbReference type="EMBL" id="GKT30884.1"/>
    </source>
</evidence>
<dbReference type="SUPFAM" id="SSF54160">
    <property type="entry name" value="Chromo domain-like"/>
    <property type="match status" value="1"/>
</dbReference>
<feature type="domain" description="Chromo" evidence="1">
    <location>
        <begin position="122"/>
        <end position="173"/>
    </location>
</feature>
<sequence length="181" mass="21155">MGNRKSREIAQDYLDRRMRTLLEIRDRAQKVQEKLRKQEKADLVTPGKAVWLIPAKKGGKLAPRFRGPFIVLENCIRNMILIRSVIEDDSELRVHIRRVVPIIGEHSMDELKKMAASGEGEYVIQTITNHRGEDKETLMFLVQWLGYDPSESTWEYLWNVKDSIALENYLKEHPELVELVE</sequence>
<dbReference type="EMBL" id="BQXS01001646">
    <property type="protein sequence ID" value="GKT30884.1"/>
    <property type="molecule type" value="Genomic_DNA"/>
</dbReference>
<dbReference type="Gene3D" id="2.40.50.40">
    <property type="match status" value="1"/>
</dbReference>
<dbReference type="Pfam" id="PF00385">
    <property type="entry name" value="Chromo"/>
    <property type="match status" value="1"/>
</dbReference>
<dbReference type="InterPro" id="IPR023780">
    <property type="entry name" value="Chromo_domain"/>
</dbReference>
<dbReference type="Proteomes" id="UP001057375">
    <property type="component" value="Unassembled WGS sequence"/>
</dbReference>
<name>A0ABQ5KHV9_9EUKA</name>
<evidence type="ECO:0000259" key="1">
    <source>
        <dbReference type="PROSITE" id="PS50013"/>
    </source>
</evidence>
<gene>
    <name evidence="2" type="ORF">ADUPG1_001741</name>
</gene>
<evidence type="ECO:0000313" key="3">
    <source>
        <dbReference type="Proteomes" id="UP001057375"/>
    </source>
</evidence>
<protein>
    <recommendedName>
        <fullName evidence="1">Chromo domain-containing protein</fullName>
    </recommendedName>
</protein>
<keyword evidence="3" id="KW-1185">Reference proteome</keyword>
<accession>A0ABQ5KHV9</accession>
<dbReference type="PROSITE" id="PS50013">
    <property type="entry name" value="CHROMO_2"/>
    <property type="match status" value="1"/>
</dbReference>
<reference evidence="2" key="1">
    <citation type="submission" date="2022-03" db="EMBL/GenBank/DDBJ databases">
        <title>Draft genome sequence of Aduncisulcus paluster, a free-living microaerophilic Fornicata.</title>
        <authorList>
            <person name="Yuyama I."/>
            <person name="Kume K."/>
            <person name="Tamura T."/>
            <person name="Inagaki Y."/>
            <person name="Hashimoto T."/>
        </authorList>
    </citation>
    <scope>NUCLEOTIDE SEQUENCE</scope>
    <source>
        <strain evidence="2">NY0171</strain>
    </source>
</reference>
<proteinExistence type="predicted"/>